<name>A0A1X0NKU4_9TRYP</name>
<gene>
    <name evidence="1" type="ORF">TM35_000351380</name>
</gene>
<evidence type="ECO:0008006" key="3">
    <source>
        <dbReference type="Google" id="ProtNLM"/>
    </source>
</evidence>
<dbReference type="Proteomes" id="UP000192257">
    <property type="component" value="Unassembled WGS sequence"/>
</dbReference>
<dbReference type="SUPFAM" id="SSF54695">
    <property type="entry name" value="POZ domain"/>
    <property type="match status" value="1"/>
</dbReference>
<protein>
    <recommendedName>
        <fullName evidence="3">SKP1 component POZ domain-containing protein</fullName>
    </recommendedName>
</protein>
<comment type="caution">
    <text evidence="1">The sequence shown here is derived from an EMBL/GenBank/DDBJ whole genome shotgun (WGS) entry which is preliminary data.</text>
</comment>
<dbReference type="GeneID" id="39988971"/>
<evidence type="ECO:0000313" key="2">
    <source>
        <dbReference type="Proteomes" id="UP000192257"/>
    </source>
</evidence>
<evidence type="ECO:0000313" key="1">
    <source>
        <dbReference type="EMBL" id="ORC85394.1"/>
    </source>
</evidence>
<dbReference type="OrthoDB" id="249087at2759"/>
<reference evidence="1 2" key="1">
    <citation type="submission" date="2017-03" db="EMBL/GenBank/DDBJ databases">
        <title>An alternative strategy for trypanosome survival in the mammalian bloodstream revealed through genome and transcriptome analysis of the ubiquitous bovine parasite Trypanosoma (Megatrypanum) theileri.</title>
        <authorList>
            <person name="Kelly S."/>
            <person name="Ivens A."/>
            <person name="Mott A."/>
            <person name="O'Neill E."/>
            <person name="Emms D."/>
            <person name="Macleod O."/>
            <person name="Voorheis P."/>
            <person name="Matthews J."/>
            <person name="Matthews K."/>
            <person name="Carrington M."/>
        </authorList>
    </citation>
    <scope>NUCLEOTIDE SEQUENCE [LARGE SCALE GENOMIC DNA]</scope>
    <source>
        <strain evidence="1">Edinburgh</strain>
    </source>
</reference>
<organism evidence="1 2">
    <name type="scientific">Trypanosoma theileri</name>
    <dbReference type="NCBI Taxonomy" id="67003"/>
    <lineage>
        <taxon>Eukaryota</taxon>
        <taxon>Discoba</taxon>
        <taxon>Euglenozoa</taxon>
        <taxon>Kinetoplastea</taxon>
        <taxon>Metakinetoplastina</taxon>
        <taxon>Trypanosomatida</taxon>
        <taxon>Trypanosomatidae</taxon>
        <taxon>Trypanosoma</taxon>
    </lineage>
</organism>
<dbReference type="EMBL" id="NBCO01000035">
    <property type="protein sequence ID" value="ORC85394.1"/>
    <property type="molecule type" value="Genomic_DNA"/>
</dbReference>
<dbReference type="AlphaFoldDB" id="A0A1X0NKU4"/>
<dbReference type="RefSeq" id="XP_028879460.1">
    <property type="nucleotide sequence ID" value="XM_029029191.1"/>
</dbReference>
<accession>A0A1X0NKU4</accession>
<dbReference type="VEuPathDB" id="TriTrypDB:TM35_000351380"/>
<dbReference type="InterPro" id="IPR011333">
    <property type="entry name" value="SKP1/BTB/POZ_sf"/>
</dbReference>
<proteinExistence type="predicted"/>
<keyword evidence="2" id="KW-1185">Reference proteome</keyword>
<sequence>MSKPRSTRPDPISYVCVVSGEGTEFILPEAAVRQSKMLASLLDGIYCLPNRGGFGDQQRQRHATPGVYVTNNINVMPRIPLAPLSTRTLELVVRYLLQRSLGDPNSTEEYSLLSELSPVMDEDQDAVADVLLAADFLDC</sequence>
<dbReference type="Gene3D" id="3.30.710.10">
    <property type="entry name" value="Potassium Channel Kv1.1, Chain A"/>
    <property type="match status" value="1"/>
</dbReference>